<accession>A0A9P5ER06</accession>
<dbReference type="Pfam" id="PF08031">
    <property type="entry name" value="BBE"/>
    <property type="match status" value="1"/>
</dbReference>
<feature type="domain" description="FAD-binding PCMH-type" evidence="7">
    <location>
        <begin position="123"/>
        <end position="308"/>
    </location>
</feature>
<dbReference type="InterPro" id="IPR016166">
    <property type="entry name" value="FAD-bd_PCMH"/>
</dbReference>
<dbReference type="Pfam" id="PF01565">
    <property type="entry name" value="FAD_binding_4"/>
    <property type="match status" value="1"/>
</dbReference>
<keyword evidence="5" id="KW-0560">Oxidoreductase</keyword>
<reference evidence="8" key="1">
    <citation type="submission" date="2019-06" db="EMBL/GenBank/DDBJ databases">
        <authorList>
            <person name="Gan P."/>
            <person name="Shirasu K."/>
        </authorList>
    </citation>
    <scope>NUCLEOTIDE SEQUENCE [LARGE SCALE GENOMIC DNA]</scope>
    <source>
        <strain evidence="8">CAD2</strain>
    </source>
</reference>
<evidence type="ECO:0000256" key="1">
    <source>
        <dbReference type="ARBA" id="ARBA00001974"/>
    </source>
</evidence>
<evidence type="ECO:0000256" key="3">
    <source>
        <dbReference type="ARBA" id="ARBA00022630"/>
    </source>
</evidence>
<protein>
    <submittedName>
        <fullName evidence="8">FAD-linked oxidoreductase ZEB1</fullName>
    </submittedName>
</protein>
<evidence type="ECO:0000256" key="5">
    <source>
        <dbReference type="ARBA" id="ARBA00023002"/>
    </source>
</evidence>
<dbReference type="OrthoDB" id="9983560at2759"/>
<dbReference type="PANTHER" id="PTHR42973">
    <property type="entry name" value="BINDING OXIDOREDUCTASE, PUTATIVE (AFU_ORTHOLOGUE AFUA_1G17690)-RELATED"/>
    <property type="match status" value="1"/>
</dbReference>
<dbReference type="PANTHER" id="PTHR42973:SF39">
    <property type="entry name" value="FAD-BINDING PCMH-TYPE DOMAIN-CONTAINING PROTEIN"/>
    <property type="match status" value="1"/>
</dbReference>
<dbReference type="EMBL" id="QPMT01000022">
    <property type="protein sequence ID" value="KAF4858185.1"/>
    <property type="molecule type" value="Genomic_DNA"/>
</dbReference>
<dbReference type="GO" id="GO:0016491">
    <property type="term" value="F:oxidoreductase activity"/>
    <property type="evidence" value="ECO:0007669"/>
    <property type="project" value="UniProtKB-KW"/>
</dbReference>
<comment type="similarity">
    <text evidence="2">Belongs to the oxygen-dependent FAD-linked oxidoreductase family.</text>
</comment>
<evidence type="ECO:0000256" key="2">
    <source>
        <dbReference type="ARBA" id="ARBA00005466"/>
    </source>
</evidence>
<dbReference type="InterPro" id="IPR050416">
    <property type="entry name" value="FAD-linked_Oxidoreductase"/>
</dbReference>
<evidence type="ECO:0000313" key="9">
    <source>
        <dbReference type="Proteomes" id="UP000711996"/>
    </source>
</evidence>
<dbReference type="InterPro" id="IPR036318">
    <property type="entry name" value="FAD-bd_PCMH-like_sf"/>
</dbReference>
<dbReference type="InterPro" id="IPR012951">
    <property type="entry name" value="BBE"/>
</dbReference>
<comment type="caution">
    <text evidence="8">The sequence shown here is derived from an EMBL/GenBank/DDBJ whole genome shotgun (WGS) entry which is preliminary data.</text>
</comment>
<dbReference type="Gene3D" id="3.30.465.10">
    <property type="match status" value="2"/>
</dbReference>
<comment type="cofactor">
    <cofactor evidence="1">
        <name>FAD</name>
        <dbReference type="ChEBI" id="CHEBI:57692"/>
    </cofactor>
</comment>
<dbReference type="InterPro" id="IPR006094">
    <property type="entry name" value="Oxid_FAD_bind_N"/>
</dbReference>
<keyword evidence="4" id="KW-0274">FAD</keyword>
<dbReference type="InterPro" id="IPR016169">
    <property type="entry name" value="FAD-bd_PCMH_sub2"/>
</dbReference>
<feature type="signal peptide" evidence="6">
    <location>
        <begin position="1"/>
        <end position="19"/>
    </location>
</feature>
<dbReference type="PROSITE" id="PS51387">
    <property type="entry name" value="FAD_PCMH"/>
    <property type="match status" value="1"/>
</dbReference>
<evidence type="ECO:0000259" key="7">
    <source>
        <dbReference type="PROSITE" id="PS51387"/>
    </source>
</evidence>
<gene>
    <name evidence="8" type="ORF">CGCSCA2_v007433</name>
</gene>
<keyword evidence="9" id="KW-1185">Reference proteome</keyword>
<name>A0A9P5ER06_COLSI</name>
<evidence type="ECO:0000313" key="8">
    <source>
        <dbReference type="EMBL" id="KAF4858185.1"/>
    </source>
</evidence>
<feature type="chain" id="PRO_5040127217" evidence="6">
    <location>
        <begin position="20"/>
        <end position="604"/>
    </location>
</feature>
<evidence type="ECO:0000256" key="6">
    <source>
        <dbReference type="SAM" id="SignalP"/>
    </source>
</evidence>
<dbReference type="GO" id="GO:0071949">
    <property type="term" value="F:FAD binding"/>
    <property type="evidence" value="ECO:0007669"/>
    <property type="project" value="InterPro"/>
</dbReference>
<dbReference type="Proteomes" id="UP000711996">
    <property type="component" value="Unassembled WGS sequence"/>
</dbReference>
<dbReference type="AlphaFoldDB" id="A0A9P5ER06"/>
<keyword evidence="6" id="KW-0732">Signal</keyword>
<evidence type="ECO:0000256" key="4">
    <source>
        <dbReference type="ARBA" id="ARBA00022827"/>
    </source>
</evidence>
<dbReference type="SUPFAM" id="SSF56176">
    <property type="entry name" value="FAD-binding/transporter-associated domain-like"/>
    <property type="match status" value="1"/>
</dbReference>
<keyword evidence="3" id="KW-0285">Flavoprotein</keyword>
<organism evidence="8 9">
    <name type="scientific">Colletotrichum siamense</name>
    <name type="common">Anthracnose fungus</name>
    <dbReference type="NCBI Taxonomy" id="690259"/>
    <lineage>
        <taxon>Eukaryota</taxon>
        <taxon>Fungi</taxon>
        <taxon>Dikarya</taxon>
        <taxon>Ascomycota</taxon>
        <taxon>Pezizomycotina</taxon>
        <taxon>Sordariomycetes</taxon>
        <taxon>Hypocreomycetidae</taxon>
        <taxon>Glomerellales</taxon>
        <taxon>Glomerellaceae</taxon>
        <taxon>Colletotrichum</taxon>
        <taxon>Colletotrichum gloeosporioides species complex</taxon>
    </lineage>
</organism>
<proteinExistence type="inferred from homology"/>
<sequence>MRFGQLCAVAVAATKLANASDCKRAPGDSCWPSDAVWTALNETISGRLLKTVLPGSVCYKDQPNYDEAACQAVLSNWTTAVFHSSDPVSVHSPWYANNSCNPIHENGTSPSGDPLAGSRGCTMGRYPAYSVNVTSAEDVQAAIKFAREHNLRLNVKNTGHGSSKSIAYGSLSIWTHNLKKHEFHSDFAPRCPALNSTTSTPQLAMTFGAGIQDDEAFRAAAEHGIAVVGGTNADVGLVGWAVAGGHGWLTSEYGMGADSIIEATVVTPTGDIITANRCQNSDVFWAIRGGGGGTFGVITELTVKAHPMPQATTWILNVDRSPNATVKDWWSLIAELHTELPALKAGGFQGFYTVAGPPSYKSLHFSFFFFIYNKPNGTAEALAAPVLSKLKDAASEVSFTSNITYFPDWFTVYEMLPVAALSGAAGGGGATVSRLIPAAPLTNNVQKMAQVLEAVGPRAESPSICLLSFSGISNPTIAGGLIASSIPVDNALNPAWREAVVHFLVTRGWDDSVAYPQVAYAVDDATERVGGALRSLAPDSGAYINEADDREPDWQRTFWGPNYDRLLEIKKKYDPDSIQWCHRCIGSEDWVELMDGRLCRSSSQ</sequence>